<evidence type="ECO:0000313" key="2">
    <source>
        <dbReference type="EMBL" id="GGC80890.1"/>
    </source>
</evidence>
<feature type="region of interest" description="Disordered" evidence="1">
    <location>
        <begin position="1"/>
        <end position="29"/>
    </location>
</feature>
<keyword evidence="3" id="KW-1185">Reference proteome</keyword>
<protein>
    <submittedName>
        <fullName evidence="2">Uncharacterized protein</fullName>
    </submittedName>
</protein>
<accession>A0A916XLR0</accession>
<name>A0A916XLR0_9BURK</name>
<sequence>MQGVNSELLTTSATQSSATFKTNPPGTAHLGALQRCAASKDGQSLRRDAPRTASQMDSFALAPIDEMSSIKNGVKKPVAFSKTQQAILAAGAILTGDALP</sequence>
<reference evidence="2" key="2">
    <citation type="submission" date="2020-09" db="EMBL/GenBank/DDBJ databases">
        <authorList>
            <person name="Sun Q."/>
            <person name="Zhou Y."/>
        </authorList>
    </citation>
    <scope>NUCLEOTIDE SEQUENCE</scope>
    <source>
        <strain evidence="2">CGMCC 1.10998</strain>
    </source>
</reference>
<comment type="caution">
    <text evidence="2">The sequence shown here is derived from an EMBL/GenBank/DDBJ whole genome shotgun (WGS) entry which is preliminary data.</text>
</comment>
<feature type="compositionally biased region" description="Low complexity" evidence="1">
    <location>
        <begin position="1"/>
        <end position="19"/>
    </location>
</feature>
<dbReference type="EMBL" id="BMED01000003">
    <property type="protein sequence ID" value="GGC80890.1"/>
    <property type="molecule type" value="Genomic_DNA"/>
</dbReference>
<dbReference type="Proteomes" id="UP000637423">
    <property type="component" value="Unassembled WGS sequence"/>
</dbReference>
<reference evidence="2" key="1">
    <citation type="journal article" date="2014" name="Int. J. Syst. Evol. Microbiol.">
        <title>Complete genome sequence of Corynebacterium casei LMG S-19264T (=DSM 44701T), isolated from a smear-ripened cheese.</title>
        <authorList>
            <consortium name="US DOE Joint Genome Institute (JGI-PGF)"/>
            <person name="Walter F."/>
            <person name="Albersmeier A."/>
            <person name="Kalinowski J."/>
            <person name="Ruckert C."/>
        </authorList>
    </citation>
    <scope>NUCLEOTIDE SEQUENCE</scope>
    <source>
        <strain evidence="2">CGMCC 1.10998</strain>
    </source>
</reference>
<proteinExistence type="predicted"/>
<evidence type="ECO:0000256" key="1">
    <source>
        <dbReference type="SAM" id="MobiDB-lite"/>
    </source>
</evidence>
<organism evidence="2 3">
    <name type="scientific">Undibacterium terreum</name>
    <dbReference type="NCBI Taxonomy" id="1224302"/>
    <lineage>
        <taxon>Bacteria</taxon>
        <taxon>Pseudomonadati</taxon>
        <taxon>Pseudomonadota</taxon>
        <taxon>Betaproteobacteria</taxon>
        <taxon>Burkholderiales</taxon>
        <taxon>Oxalobacteraceae</taxon>
        <taxon>Undibacterium</taxon>
    </lineage>
</organism>
<evidence type="ECO:0000313" key="3">
    <source>
        <dbReference type="Proteomes" id="UP000637423"/>
    </source>
</evidence>
<dbReference type="AlphaFoldDB" id="A0A916XLR0"/>
<gene>
    <name evidence="2" type="ORF">GCM10011396_30070</name>
</gene>